<evidence type="ECO:0000259" key="1">
    <source>
        <dbReference type="Pfam" id="PF00294"/>
    </source>
</evidence>
<dbReference type="AlphaFoldDB" id="A0A3A3FNW8"/>
<dbReference type="InterPro" id="IPR007710">
    <property type="entry name" value="Nucleoside_deoxyribTrfase"/>
</dbReference>
<protein>
    <submittedName>
        <fullName evidence="2">Nucleoside 2-deoxyribosyltransferase</fullName>
    </submittedName>
</protein>
<accession>A0A3A3FNW8</accession>
<sequence>MRSLGDTRELPMIHIAGGTYREFCEFPEWRAMYGSAGRAAAAISTLSDQVFLSTFGQLSTKPNRQSLADQFAFIIKGYVEAPDVAFRYFHCLSKPEIWPRRETLDGSPTLRIEDTNVLRFGAIEGQIVVKAERAVYDPQSAFNPEPFHANSSSAKSLAIVCNGYEASLWTGAKDPKQAASALLANHKADVVVLKMGHEGAYVYTPNNQPQLVAPYMTGHVFSIGSGDVFSAVFAHFWAEQNMDPIDAATQASLATAIYCETQSLPITTQSLQDTTLHPQPFTMRPQAQRAHYDVYLAGPFFTMAQRWLVEEARNALRAAGLKVFSPYHEVGNGPASHVAPLDIAALNQSALVLALIDGLDAGTIYEAGYAAAKGVPVVAFSEQVSNEDLKMIAGNGAEIHSDFTTAIYRACWKALK</sequence>
<organism evidence="2 3">
    <name type="scientific">Noviherbaspirillum saxi</name>
    <dbReference type="NCBI Taxonomy" id="2320863"/>
    <lineage>
        <taxon>Bacteria</taxon>
        <taxon>Pseudomonadati</taxon>
        <taxon>Pseudomonadota</taxon>
        <taxon>Betaproteobacteria</taxon>
        <taxon>Burkholderiales</taxon>
        <taxon>Oxalobacteraceae</taxon>
        <taxon>Noviherbaspirillum</taxon>
    </lineage>
</organism>
<dbReference type="Gene3D" id="3.40.50.450">
    <property type="match status" value="1"/>
</dbReference>
<reference evidence="3" key="1">
    <citation type="submission" date="2018-09" db="EMBL/GenBank/DDBJ databases">
        <authorList>
            <person name="Zhu H."/>
        </authorList>
    </citation>
    <scope>NUCLEOTIDE SEQUENCE [LARGE SCALE GENOMIC DNA]</scope>
    <source>
        <strain evidence="3">K1R23-30</strain>
    </source>
</reference>
<proteinExistence type="predicted"/>
<evidence type="ECO:0000313" key="2">
    <source>
        <dbReference type="EMBL" id="RJF97150.1"/>
    </source>
</evidence>
<dbReference type="Gene3D" id="3.40.1190.20">
    <property type="match status" value="1"/>
</dbReference>
<comment type="caution">
    <text evidence="2">The sequence shown here is derived from an EMBL/GenBank/DDBJ whole genome shotgun (WGS) entry which is preliminary data.</text>
</comment>
<dbReference type="InterPro" id="IPR011611">
    <property type="entry name" value="PfkB_dom"/>
</dbReference>
<gene>
    <name evidence="2" type="ORF">D3871_00325</name>
</gene>
<dbReference type="EMBL" id="QYUO01000001">
    <property type="protein sequence ID" value="RJF97150.1"/>
    <property type="molecule type" value="Genomic_DNA"/>
</dbReference>
<dbReference type="GO" id="GO:0016740">
    <property type="term" value="F:transferase activity"/>
    <property type="evidence" value="ECO:0007669"/>
    <property type="project" value="UniProtKB-KW"/>
</dbReference>
<keyword evidence="2" id="KW-0808">Transferase</keyword>
<dbReference type="SUPFAM" id="SSF53613">
    <property type="entry name" value="Ribokinase-like"/>
    <property type="match status" value="1"/>
</dbReference>
<dbReference type="SUPFAM" id="SSF52309">
    <property type="entry name" value="N-(deoxy)ribosyltransferase-like"/>
    <property type="match status" value="1"/>
</dbReference>
<keyword evidence="3" id="KW-1185">Reference proteome</keyword>
<dbReference type="Pfam" id="PF00294">
    <property type="entry name" value="PfkB"/>
    <property type="match status" value="1"/>
</dbReference>
<name>A0A3A3FNW8_9BURK</name>
<evidence type="ECO:0000313" key="3">
    <source>
        <dbReference type="Proteomes" id="UP000265955"/>
    </source>
</evidence>
<dbReference type="Proteomes" id="UP000265955">
    <property type="component" value="Unassembled WGS sequence"/>
</dbReference>
<dbReference type="InterPro" id="IPR029056">
    <property type="entry name" value="Ribokinase-like"/>
</dbReference>
<dbReference type="Pfam" id="PF05014">
    <property type="entry name" value="Nuc_deoxyrib_tr"/>
    <property type="match status" value="1"/>
</dbReference>
<feature type="domain" description="Carbohydrate kinase PfkB" evidence="1">
    <location>
        <begin position="158"/>
        <end position="262"/>
    </location>
</feature>